<dbReference type="GO" id="GO:0030331">
    <property type="term" value="F:nuclear estrogen receptor binding"/>
    <property type="evidence" value="ECO:0007669"/>
    <property type="project" value="TreeGrafter"/>
</dbReference>
<evidence type="ECO:0008006" key="4">
    <source>
        <dbReference type="Google" id="ProtNLM"/>
    </source>
</evidence>
<name>A0A1I8PRP0_STOCA</name>
<dbReference type="KEGG" id="scac:106090673"/>
<reference evidence="2" key="1">
    <citation type="submission" date="2020-05" db="UniProtKB">
        <authorList>
            <consortium name="EnsemblMetazoa"/>
        </authorList>
    </citation>
    <scope>IDENTIFICATION</scope>
    <source>
        <strain evidence="2">USDA</strain>
    </source>
</reference>
<dbReference type="GO" id="GO:0044666">
    <property type="term" value="C:MLL3/4 complex"/>
    <property type="evidence" value="ECO:0007669"/>
    <property type="project" value="TreeGrafter"/>
</dbReference>
<evidence type="ECO:0000256" key="1">
    <source>
        <dbReference type="SAM" id="MobiDB-lite"/>
    </source>
</evidence>
<evidence type="ECO:0000313" key="2">
    <source>
        <dbReference type="EnsemblMetazoa" id="SCAU010451-PA"/>
    </source>
</evidence>
<protein>
    <recommendedName>
        <fullName evidence="4">PAXIP1-associated glutamate-rich protein 1</fullName>
    </recommendedName>
</protein>
<dbReference type="VEuPathDB" id="VectorBase:SCAU010451"/>
<feature type="region of interest" description="Disordered" evidence="1">
    <location>
        <begin position="40"/>
        <end position="79"/>
    </location>
</feature>
<keyword evidence="3" id="KW-1185">Reference proteome</keyword>
<sequence length="120" mass="13378">MTSSGDTTFKDGEELFPSADELETYYNMLENGSILELDWQCPGRRPPSPDVTNASKDQNNLTETIETQEPMKTNDFDFSDDVAQPQMRARHGTPKSLKKKTANFAGVMEALKKKNAEGSN</sequence>
<evidence type="ECO:0000313" key="3">
    <source>
        <dbReference type="Proteomes" id="UP000095300"/>
    </source>
</evidence>
<dbReference type="Proteomes" id="UP000095300">
    <property type="component" value="Unassembled WGS sequence"/>
</dbReference>
<dbReference type="EnsemblMetazoa" id="SCAU010451-RA">
    <property type="protein sequence ID" value="SCAU010451-PA"/>
    <property type="gene ID" value="SCAU010451"/>
</dbReference>
<dbReference type="Pfam" id="PF15364">
    <property type="entry name" value="PAXIP1_C"/>
    <property type="match status" value="1"/>
</dbReference>
<dbReference type="AlphaFoldDB" id="A0A1I8PRP0"/>
<gene>
    <name evidence="2" type="primary">106090673</name>
</gene>
<dbReference type="GO" id="GO:1902808">
    <property type="term" value="P:positive regulation of cell cycle G1/S phase transition"/>
    <property type="evidence" value="ECO:0007669"/>
    <property type="project" value="TreeGrafter"/>
</dbReference>
<feature type="compositionally biased region" description="Polar residues" evidence="1">
    <location>
        <begin position="50"/>
        <end position="71"/>
    </location>
</feature>
<organism evidence="2 3">
    <name type="scientific">Stomoxys calcitrans</name>
    <name type="common">Stable fly</name>
    <name type="synonym">Conops calcitrans</name>
    <dbReference type="NCBI Taxonomy" id="35570"/>
    <lineage>
        <taxon>Eukaryota</taxon>
        <taxon>Metazoa</taxon>
        <taxon>Ecdysozoa</taxon>
        <taxon>Arthropoda</taxon>
        <taxon>Hexapoda</taxon>
        <taxon>Insecta</taxon>
        <taxon>Pterygota</taxon>
        <taxon>Neoptera</taxon>
        <taxon>Endopterygota</taxon>
        <taxon>Diptera</taxon>
        <taxon>Brachycera</taxon>
        <taxon>Muscomorpha</taxon>
        <taxon>Muscoidea</taxon>
        <taxon>Muscidae</taxon>
        <taxon>Stomoxys</taxon>
    </lineage>
</organism>
<dbReference type="InterPro" id="IPR028213">
    <property type="entry name" value="PA1"/>
</dbReference>
<dbReference type="GO" id="GO:0033148">
    <property type="term" value="P:positive regulation of intracellular estrogen receptor signaling pathway"/>
    <property type="evidence" value="ECO:0007669"/>
    <property type="project" value="TreeGrafter"/>
</dbReference>
<dbReference type="PANTHER" id="PTHR28467:SF1">
    <property type="entry name" value="PAXIP1-ASSOCIATED GLUTAMATE-RICH PROTEIN 1"/>
    <property type="match status" value="1"/>
</dbReference>
<dbReference type="PANTHER" id="PTHR28467">
    <property type="entry name" value="PAXIP1-ASSOCIATED GLUTAMATE-RICH PROTEIN 1"/>
    <property type="match status" value="1"/>
</dbReference>
<proteinExistence type="predicted"/>
<dbReference type="OrthoDB" id="10067843at2759"/>
<accession>A0A1I8PRP0</accession>
<dbReference type="STRING" id="35570.A0A1I8PRP0"/>